<keyword evidence="11 18" id="KW-1133">Transmembrane helix</keyword>
<dbReference type="EMBL" id="CM018031">
    <property type="protein sequence ID" value="KAA8549069.1"/>
    <property type="molecule type" value="Genomic_DNA"/>
</dbReference>
<dbReference type="GO" id="GO:0004674">
    <property type="term" value="F:protein serine/threonine kinase activity"/>
    <property type="evidence" value="ECO:0007669"/>
    <property type="project" value="UniProtKB-KW"/>
</dbReference>
<accession>A0A5J5C1F2</accession>
<keyword evidence="13" id="KW-0325">Glycoprotein</keyword>
<dbReference type="PROSITE" id="PS00108">
    <property type="entry name" value="PROTEIN_KINASE_ST"/>
    <property type="match status" value="1"/>
</dbReference>
<keyword evidence="4" id="KW-0723">Serine/threonine-protein kinase</keyword>
<evidence type="ECO:0000256" key="5">
    <source>
        <dbReference type="ARBA" id="ARBA00022679"/>
    </source>
</evidence>
<feature type="chain" id="PRO_5023901328" description="non-specific serine/threonine protein kinase" evidence="19">
    <location>
        <begin position="25"/>
        <end position="926"/>
    </location>
</feature>
<comment type="subcellular location">
    <subcellularLocation>
        <location evidence="1">Cell membrane</location>
        <topology evidence="1">Single-pass type I membrane protein</topology>
    </subcellularLocation>
</comment>
<feature type="binding site" evidence="17">
    <location>
        <position position="552"/>
    </location>
    <ligand>
        <name>ATP</name>
        <dbReference type="ChEBI" id="CHEBI:30616"/>
    </ligand>
</feature>
<keyword evidence="22" id="KW-1185">Reference proteome</keyword>
<evidence type="ECO:0000256" key="17">
    <source>
        <dbReference type="PROSITE-ProRule" id="PRU10141"/>
    </source>
</evidence>
<dbReference type="GO" id="GO:0005524">
    <property type="term" value="F:ATP binding"/>
    <property type="evidence" value="ECO:0007669"/>
    <property type="project" value="UniProtKB-UniRule"/>
</dbReference>
<keyword evidence="14" id="KW-0278">Fertilization</keyword>
<evidence type="ECO:0000256" key="14">
    <source>
        <dbReference type="ARBA" id="ARBA00023279"/>
    </source>
</evidence>
<keyword evidence="7 19" id="KW-0732">Signal</keyword>
<dbReference type="SUPFAM" id="SSF56112">
    <property type="entry name" value="Protein kinase-like (PK-like)"/>
    <property type="match status" value="1"/>
</dbReference>
<dbReference type="InterPro" id="IPR008271">
    <property type="entry name" value="Ser/Thr_kinase_AS"/>
</dbReference>
<dbReference type="Gene3D" id="2.60.120.430">
    <property type="entry name" value="Galactose-binding lectin"/>
    <property type="match status" value="2"/>
</dbReference>
<evidence type="ECO:0000256" key="16">
    <source>
        <dbReference type="ARBA" id="ARBA00048679"/>
    </source>
</evidence>
<comment type="catalytic activity">
    <reaction evidence="15">
        <text>L-threonyl-[protein] + ATP = O-phospho-L-threonyl-[protein] + ADP + H(+)</text>
        <dbReference type="Rhea" id="RHEA:46608"/>
        <dbReference type="Rhea" id="RHEA-COMP:11060"/>
        <dbReference type="Rhea" id="RHEA-COMP:11605"/>
        <dbReference type="ChEBI" id="CHEBI:15378"/>
        <dbReference type="ChEBI" id="CHEBI:30013"/>
        <dbReference type="ChEBI" id="CHEBI:30616"/>
        <dbReference type="ChEBI" id="CHEBI:61977"/>
        <dbReference type="ChEBI" id="CHEBI:456216"/>
        <dbReference type="EC" id="2.7.11.1"/>
    </reaction>
</comment>
<evidence type="ECO:0000256" key="4">
    <source>
        <dbReference type="ARBA" id="ARBA00022527"/>
    </source>
</evidence>
<dbReference type="FunFam" id="3.30.200.20:FF:000039">
    <property type="entry name" value="receptor-like protein kinase FERONIA"/>
    <property type="match status" value="1"/>
</dbReference>
<evidence type="ECO:0000256" key="9">
    <source>
        <dbReference type="ARBA" id="ARBA00022777"/>
    </source>
</evidence>
<dbReference type="InterPro" id="IPR017441">
    <property type="entry name" value="Protein_kinase_ATP_BS"/>
</dbReference>
<evidence type="ECO:0000256" key="7">
    <source>
        <dbReference type="ARBA" id="ARBA00022729"/>
    </source>
</evidence>
<evidence type="ECO:0000256" key="10">
    <source>
        <dbReference type="ARBA" id="ARBA00022840"/>
    </source>
</evidence>
<evidence type="ECO:0000313" key="21">
    <source>
        <dbReference type="EMBL" id="KAA8549069.1"/>
    </source>
</evidence>
<keyword evidence="10 17" id="KW-0067">ATP-binding</keyword>
<feature type="signal peptide" evidence="19">
    <location>
        <begin position="1"/>
        <end position="24"/>
    </location>
</feature>
<dbReference type="Pfam" id="PF12819">
    <property type="entry name" value="Malectin_like"/>
    <property type="match status" value="1"/>
</dbReference>
<dbReference type="Gene3D" id="3.30.200.20">
    <property type="entry name" value="Phosphorylase Kinase, domain 1"/>
    <property type="match status" value="1"/>
</dbReference>
<dbReference type="CDD" id="cd14066">
    <property type="entry name" value="STKc_IRAK"/>
    <property type="match status" value="1"/>
</dbReference>
<dbReference type="InterPro" id="IPR001245">
    <property type="entry name" value="Ser-Thr/Tyr_kinase_cat_dom"/>
</dbReference>
<dbReference type="GO" id="GO:0005886">
    <property type="term" value="C:plasma membrane"/>
    <property type="evidence" value="ECO:0007669"/>
    <property type="project" value="UniProtKB-SubCell"/>
</dbReference>
<evidence type="ECO:0000256" key="3">
    <source>
        <dbReference type="ARBA" id="ARBA00022475"/>
    </source>
</evidence>
<name>A0A5J5C1F2_9ASTE</name>
<evidence type="ECO:0000256" key="12">
    <source>
        <dbReference type="ARBA" id="ARBA00023136"/>
    </source>
</evidence>
<dbReference type="InterPro" id="IPR000719">
    <property type="entry name" value="Prot_kinase_dom"/>
</dbReference>
<dbReference type="AlphaFoldDB" id="A0A5J5C1F2"/>
<organism evidence="21 22">
    <name type="scientific">Nyssa sinensis</name>
    <dbReference type="NCBI Taxonomy" id="561372"/>
    <lineage>
        <taxon>Eukaryota</taxon>
        <taxon>Viridiplantae</taxon>
        <taxon>Streptophyta</taxon>
        <taxon>Embryophyta</taxon>
        <taxon>Tracheophyta</taxon>
        <taxon>Spermatophyta</taxon>
        <taxon>Magnoliopsida</taxon>
        <taxon>eudicotyledons</taxon>
        <taxon>Gunneridae</taxon>
        <taxon>Pentapetalae</taxon>
        <taxon>asterids</taxon>
        <taxon>Cornales</taxon>
        <taxon>Nyssaceae</taxon>
        <taxon>Nyssa</taxon>
    </lineage>
</organism>
<comment type="catalytic activity">
    <reaction evidence="16">
        <text>L-seryl-[protein] + ATP = O-phospho-L-seryl-[protein] + ADP + H(+)</text>
        <dbReference type="Rhea" id="RHEA:17989"/>
        <dbReference type="Rhea" id="RHEA-COMP:9863"/>
        <dbReference type="Rhea" id="RHEA-COMP:11604"/>
        <dbReference type="ChEBI" id="CHEBI:15378"/>
        <dbReference type="ChEBI" id="CHEBI:29999"/>
        <dbReference type="ChEBI" id="CHEBI:30616"/>
        <dbReference type="ChEBI" id="CHEBI:83421"/>
        <dbReference type="ChEBI" id="CHEBI:456216"/>
        <dbReference type="EC" id="2.7.11.1"/>
    </reaction>
</comment>
<dbReference type="EC" id="2.7.11.1" evidence="2"/>
<evidence type="ECO:0000256" key="19">
    <source>
        <dbReference type="SAM" id="SignalP"/>
    </source>
</evidence>
<protein>
    <recommendedName>
        <fullName evidence="2">non-specific serine/threonine protein kinase</fullName>
        <ecNumber evidence="2">2.7.11.1</ecNumber>
    </recommendedName>
</protein>
<dbReference type="FunFam" id="1.10.510.10:FF:000058">
    <property type="entry name" value="Receptor-like protein kinase FERONIA"/>
    <property type="match status" value="1"/>
</dbReference>
<dbReference type="Proteomes" id="UP000325577">
    <property type="component" value="Linkage Group LG0"/>
</dbReference>
<dbReference type="PROSITE" id="PS00107">
    <property type="entry name" value="PROTEIN_KINASE_ATP"/>
    <property type="match status" value="1"/>
</dbReference>
<evidence type="ECO:0000256" key="11">
    <source>
        <dbReference type="ARBA" id="ARBA00022989"/>
    </source>
</evidence>
<evidence type="ECO:0000256" key="18">
    <source>
        <dbReference type="SAM" id="Phobius"/>
    </source>
</evidence>
<evidence type="ECO:0000256" key="8">
    <source>
        <dbReference type="ARBA" id="ARBA00022741"/>
    </source>
</evidence>
<evidence type="ECO:0000256" key="2">
    <source>
        <dbReference type="ARBA" id="ARBA00012513"/>
    </source>
</evidence>
<keyword evidence="9" id="KW-0418">Kinase</keyword>
<dbReference type="PANTHER" id="PTHR34590:SF5">
    <property type="entry name" value="OS04G0586500 PROTEIN"/>
    <property type="match status" value="1"/>
</dbReference>
<dbReference type="PANTHER" id="PTHR34590">
    <property type="entry name" value="OS03G0124300 PROTEIN-RELATED"/>
    <property type="match status" value="1"/>
</dbReference>
<feature type="domain" description="Protein kinase" evidence="20">
    <location>
        <begin position="524"/>
        <end position="797"/>
    </location>
</feature>
<dbReference type="Gene3D" id="1.10.510.10">
    <property type="entry name" value="Transferase(Phosphotransferase) domain 1"/>
    <property type="match status" value="1"/>
</dbReference>
<evidence type="ECO:0000256" key="1">
    <source>
        <dbReference type="ARBA" id="ARBA00004251"/>
    </source>
</evidence>
<evidence type="ECO:0000313" key="22">
    <source>
        <dbReference type="Proteomes" id="UP000325577"/>
    </source>
</evidence>
<feature type="transmembrane region" description="Helical" evidence="18">
    <location>
        <begin position="433"/>
        <end position="458"/>
    </location>
</feature>
<evidence type="ECO:0000256" key="13">
    <source>
        <dbReference type="ARBA" id="ARBA00023180"/>
    </source>
</evidence>
<dbReference type="InterPro" id="IPR045272">
    <property type="entry name" value="ANXUR1/2-like"/>
</dbReference>
<dbReference type="InterPro" id="IPR011009">
    <property type="entry name" value="Kinase-like_dom_sf"/>
</dbReference>
<dbReference type="OrthoDB" id="1903759at2759"/>
<keyword evidence="8 17" id="KW-0547">Nucleotide-binding</keyword>
<dbReference type="Pfam" id="PF07714">
    <property type="entry name" value="PK_Tyr_Ser-Thr"/>
    <property type="match status" value="1"/>
</dbReference>
<dbReference type="GO" id="GO:0004714">
    <property type="term" value="F:transmembrane receptor protein tyrosine kinase activity"/>
    <property type="evidence" value="ECO:0007669"/>
    <property type="project" value="InterPro"/>
</dbReference>
<dbReference type="FunFam" id="2.60.120.430:FF:000007">
    <property type="entry name" value="FERONIA receptor-like kinase"/>
    <property type="match status" value="1"/>
</dbReference>
<keyword evidence="6 18" id="KW-0812">Transmembrane</keyword>
<dbReference type="SMART" id="SM00220">
    <property type="entry name" value="S_TKc"/>
    <property type="match status" value="1"/>
</dbReference>
<gene>
    <name evidence="21" type="ORF">F0562_000753</name>
</gene>
<evidence type="ECO:0000259" key="20">
    <source>
        <dbReference type="PROSITE" id="PS50011"/>
    </source>
</evidence>
<keyword evidence="5" id="KW-0808">Transferase</keyword>
<keyword evidence="3" id="KW-1003">Cell membrane</keyword>
<evidence type="ECO:0000256" key="15">
    <source>
        <dbReference type="ARBA" id="ARBA00047899"/>
    </source>
</evidence>
<keyword evidence="12 18" id="KW-0472">Membrane</keyword>
<evidence type="ECO:0000256" key="6">
    <source>
        <dbReference type="ARBA" id="ARBA00022692"/>
    </source>
</evidence>
<dbReference type="PROSITE" id="PS50011">
    <property type="entry name" value="PROTEIN_KINASE_DOM"/>
    <property type="match status" value="1"/>
</dbReference>
<proteinExistence type="predicted"/>
<dbReference type="FunFam" id="2.60.120.430:FF:000003">
    <property type="entry name" value="FERONIA receptor-like kinase"/>
    <property type="match status" value="1"/>
</dbReference>
<dbReference type="InterPro" id="IPR024788">
    <property type="entry name" value="Malectin-like_Carb-bd_dom"/>
</dbReference>
<reference evidence="21 22" key="1">
    <citation type="submission" date="2019-09" db="EMBL/GenBank/DDBJ databases">
        <title>A chromosome-level genome assembly of the Chinese tupelo Nyssa sinensis.</title>
        <authorList>
            <person name="Yang X."/>
            <person name="Kang M."/>
            <person name="Yang Y."/>
            <person name="Xiong H."/>
            <person name="Wang M."/>
            <person name="Zhang Z."/>
            <person name="Wang Z."/>
            <person name="Wu H."/>
            <person name="Ma T."/>
            <person name="Liu J."/>
            <person name="Xi Z."/>
        </authorList>
    </citation>
    <scope>NUCLEOTIDE SEQUENCE [LARGE SCALE GENOMIC DNA]</scope>
    <source>
        <strain evidence="21">J267</strain>
        <tissue evidence="21">Leaf</tissue>
    </source>
</reference>
<sequence>MHANTHTLLSIIIYLSTVFNVLHASKSDSNPLVLSCGSANGGTDGDGRKWESDSKYLVSSDKSVTANAQSQDPSLPSATPYMTARIFTAETAYKFAVNSTARYWLRLHFYPSSYNDFNISNSYFSVVAGGVTLLNNFSASITAEALTQAYIVREFSLAPLNSDYLNITFKPSDKYNGSFAFVNGIEVIPMVDLFGSASMVGFSDQSLDASTVNLQTMFRLNVGGKYIPPTNDSSGLTRSWYDDSPYLYGAQFGITNEADKKVTIEYTDTPAFVAPVDVYRTSRQMGPDPNVTRNYNLTWIFQVDANFTYMARLHFCDYQMTKVNQRVFDIYINNQTAAPEADVIGWAGSQAVPMYKDYAISVTDGPGDDELWVALHPSVSVKPEFYDAILNGLEIFKISDGNSNLAGPNPTISDLMKKQQNETAKSFAPKKSYIGALIGGAAGGAAAFGLAAAIFIVAQKRRRRLPGSDSTTSSWLPLYGNSHTSASKSTISGKSHGSTTISSDAACNCRYFSLAEIKQATKNFDESHVIGVGGFGKVYKGVIDGNTKVAIKRSNPSSEQGVNEFQTEIEMLSKLRHRHLVSLIGFCEENNEMALVYDFMGHGTMREHLYKGNKITLSWKQRLEICIGAARGLHYLHTGAKYTIIHRDVKTTNILLDEKWVAKVSDFGLSKTGPNMNQGHVSTVVKGSFGYLDPEYFRRQQLTEKSDVYSFGVVLFEALCARPALNPSLPKEQVSLADFALHCQRKGVLEDIIDPQLKGKINPECLNKFADTAEKCLADHGIDRPSMGDVLWNLEFALQLQESPDGCPKPNTGSVDFDTTEEIDHNSFLAMHRSTLSLGSDNGVTEDSDDTTDIFSQIVNPKGRKKALKISVPDFHRRTQSADLFRQAVADFTENYSSATIVVAVSATIAVGQQRPTSNGVTAAVC</sequence>